<keyword evidence="6" id="KW-0175">Coiled coil</keyword>
<dbReference type="PRINTS" id="PR00691">
    <property type="entry name" value="ADHESINB"/>
</dbReference>
<protein>
    <submittedName>
        <fullName evidence="8">Manganese transporter</fullName>
    </submittedName>
</protein>
<keyword evidence="4 7" id="KW-0732">Signal</keyword>
<name>A0A514LGM3_9BACI</name>
<dbReference type="InterPro" id="IPR006127">
    <property type="entry name" value="ZnuA-like"/>
</dbReference>
<reference evidence="9" key="1">
    <citation type="submission" date="2019-01" db="EMBL/GenBank/DDBJ databases">
        <title>Genomic analysis of Salicibibacter sp. NKC3-5.</title>
        <authorList>
            <person name="Oh Y.J."/>
        </authorList>
    </citation>
    <scope>NUCLEOTIDE SEQUENCE [LARGE SCALE GENOMIC DNA]</scope>
    <source>
        <strain evidence="9">NKC3-5</strain>
    </source>
</reference>
<feature type="coiled-coil region" evidence="6">
    <location>
        <begin position="171"/>
        <end position="202"/>
    </location>
</feature>
<dbReference type="Pfam" id="PF01297">
    <property type="entry name" value="ZnuA"/>
    <property type="match status" value="1"/>
</dbReference>
<evidence type="ECO:0000256" key="2">
    <source>
        <dbReference type="ARBA" id="ARBA00022448"/>
    </source>
</evidence>
<dbReference type="GO" id="GO:0030001">
    <property type="term" value="P:metal ion transport"/>
    <property type="evidence" value="ECO:0007669"/>
    <property type="project" value="InterPro"/>
</dbReference>
<dbReference type="InterPro" id="IPR006128">
    <property type="entry name" value="Lipoprotein_PsaA-like"/>
</dbReference>
<dbReference type="PRINTS" id="PR00690">
    <property type="entry name" value="ADHESNFAMILY"/>
</dbReference>
<evidence type="ECO:0000256" key="6">
    <source>
        <dbReference type="SAM" id="Coils"/>
    </source>
</evidence>
<evidence type="ECO:0000256" key="4">
    <source>
        <dbReference type="ARBA" id="ARBA00022729"/>
    </source>
</evidence>
<evidence type="ECO:0000256" key="3">
    <source>
        <dbReference type="ARBA" id="ARBA00022723"/>
    </source>
</evidence>
<organism evidence="8 9">
    <name type="scientific">Salicibibacter halophilus</name>
    <dbReference type="NCBI Taxonomy" id="2502791"/>
    <lineage>
        <taxon>Bacteria</taxon>
        <taxon>Bacillati</taxon>
        <taxon>Bacillota</taxon>
        <taxon>Bacilli</taxon>
        <taxon>Bacillales</taxon>
        <taxon>Bacillaceae</taxon>
        <taxon>Salicibibacter</taxon>
    </lineage>
</organism>
<dbReference type="AlphaFoldDB" id="A0A514LGM3"/>
<accession>A0A514LGM3</accession>
<gene>
    <name evidence="8" type="ORF">EPH95_07215</name>
</gene>
<evidence type="ECO:0000256" key="7">
    <source>
        <dbReference type="SAM" id="SignalP"/>
    </source>
</evidence>
<dbReference type="Gene3D" id="3.40.50.1980">
    <property type="entry name" value="Nitrogenase molybdenum iron protein domain"/>
    <property type="match status" value="2"/>
</dbReference>
<keyword evidence="9" id="KW-1185">Reference proteome</keyword>
<dbReference type="OrthoDB" id="9793396at2"/>
<sequence length="318" mass="34928">MRERNLKKPEPLFLSILASFGLLAAACGDGETDASPPEEGEPIQVTTTIAQIDDIVENVGGEHVDSTPLMGPGTDPHVYQASHGDVELLEDADMIFWNGLNLEEQMTDMMDHLGEEKPVYALGEQVPDEYILEDEEEAGMPDPHIWFDIELWSYAVEGVKDGLIELDPDNEEEYQANAEEYLDELQELQTWSEEQIQEIDEESRVLVTAHDAFQYFGDAAGMDVIGLQGISTDAEYGLSDVQNVIDEMEDRDVGAIFGETSVSDSAIEAVIEGAGQRGHEVENGGTLYSDAMGEPGTEEGTYVGMYQANINQIVDALK</sequence>
<dbReference type="SUPFAM" id="SSF53807">
    <property type="entry name" value="Helical backbone' metal receptor"/>
    <property type="match status" value="1"/>
</dbReference>
<keyword evidence="2 5" id="KW-0813">Transport</keyword>
<proteinExistence type="inferred from homology"/>
<evidence type="ECO:0000256" key="5">
    <source>
        <dbReference type="RuleBase" id="RU003512"/>
    </source>
</evidence>
<evidence type="ECO:0000313" key="9">
    <source>
        <dbReference type="Proteomes" id="UP000319756"/>
    </source>
</evidence>
<dbReference type="PANTHER" id="PTHR42953:SF1">
    <property type="entry name" value="METAL-BINDING PROTEIN HI_0362-RELATED"/>
    <property type="match status" value="1"/>
</dbReference>
<dbReference type="PANTHER" id="PTHR42953">
    <property type="entry name" value="HIGH-AFFINITY ZINC UPTAKE SYSTEM PROTEIN ZNUA-RELATED"/>
    <property type="match status" value="1"/>
</dbReference>
<dbReference type="KEGG" id="sale:EPH95_07215"/>
<comment type="subcellular location">
    <subcellularLocation>
        <location evidence="1">Cell envelope</location>
    </subcellularLocation>
</comment>
<dbReference type="Proteomes" id="UP000319756">
    <property type="component" value="Chromosome"/>
</dbReference>
<comment type="similarity">
    <text evidence="5">Belongs to the bacterial solute-binding protein 9 family.</text>
</comment>
<evidence type="ECO:0000313" key="8">
    <source>
        <dbReference type="EMBL" id="QDI90996.1"/>
    </source>
</evidence>
<dbReference type="PROSITE" id="PS51257">
    <property type="entry name" value="PROKAR_LIPOPROTEIN"/>
    <property type="match status" value="1"/>
</dbReference>
<dbReference type="GO" id="GO:0030313">
    <property type="term" value="C:cell envelope"/>
    <property type="evidence" value="ECO:0007669"/>
    <property type="project" value="UniProtKB-SubCell"/>
</dbReference>
<dbReference type="InterPro" id="IPR006129">
    <property type="entry name" value="AdhesinB"/>
</dbReference>
<keyword evidence="3" id="KW-0479">Metal-binding</keyword>
<feature type="signal peptide" evidence="7">
    <location>
        <begin position="1"/>
        <end position="24"/>
    </location>
</feature>
<feature type="chain" id="PRO_5039564663" evidence="7">
    <location>
        <begin position="25"/>
        <end position="318"/>
    </location>
</feature>
<dbReference type="InterPro" id="IPR050492">
    <property type="entry name" value="Bact_metal-bind_prot9"/>
</dbReference>
<dbReference type="EMBL" id="CP035485">
    <property type="protein sequence ID" value="QDI90996.1"/>
    <property type="molecule type" value="Genomic_DNA"/>
</dbReference>
<evidence type="ECO:0000256" key="1">
    <source>
        <dbReference type="ARBA" id="ARBA00004196"/>
    </source>
</evidence>
<dbReference type="GO" id="GO:0007155">
    <property type="term" value="P:cell adhesion"/>
    <property type="evidence" value="ECO:0007669"/>
    <property type="project" value="InterPro"/>
</dbReference>
<dbReference type="GO" id="GO:0046872">
    <property type="term" value="F:metal ion binding"/>
    <property type="evidence" value="ECO:0007669"/>
    <property type="project" value="UniProtKB-KW"/>
</dbReference>